<dbReference type="AlphaFoldDB" id="A0A7J6QST0"/>
<dbReference type="Proteomes" id="UP000574390">
    <property type="component" value="Unassembled WGS sequence"/>
</dbReference>
<gene>
    <name evidence="2" type="ORF">FOZ62_032362</name>
    <name evidence="1" type="ORF">FOZ63_028535</name>
</gene>
<accession>A0A7J6QST0</accession>
<dbReference type="EMBL" id="JABANO010033727">
    <property type="protein sequence ID" value="KAF4706314.1"/>
    <property type="molecule type" value="Genomic_DNA"/>
</dbReference>
<sequence length="132" mass="14075">YRDSFSRYENCREAAHFKPAVAACQRCMIMRPPCTIPDMSAISEADAASTASKTAESEETADAVVQAAEFAVNEGVNPADAENKCAIVCTGELGSSPISNYLRPELELIDAERDAAEVVRDAAASTRSGKKL</sequence>
<comment type="caution">
    <text evidence="2">The sequence shown here is derived from an EMBL/GenBank/DDBJ whole genome shotgun (WGS) entry which is preliminary data.</text>
</comment>
<evidence type="ECO:0000313" key="1">
    <source>
        <dbReference type="EMBL" id="KAF4706314.1"/>
    </source>
</evidence>
<proteinExistence type="predicted"/>
<name>A0A7J6QST0_PEROL</name>
<feature type="non-terminal residue" evidence="2">
    <location>
        <position position="132"/>
    </location>
</feature>
<evidence type="ECO:0000313" key="3">
    <source>
        <dbReference type="Proteomes" id="UP000553632"/>
    </source>
</evidence>
<evidence type="ECO:0000313" key="2">
    <source>
        <dbReference type="EMBL" id="KAF4711398.1"/>
    </source>
</evidence>
<dbReference type="EMBL" id="JABANM010027385">
    <property type="protein sequence ID" value="KAF4711398.1"/>
    <property type="molecule type" value="Genomic_DNA"/>
</dbReference>
<organism evidence="2 4">
    <name type="scientific">Perkinsus olseni</name>
    <name type="common">Perkinsus atlanticus</name>
    <dbReference type="NCBI Taxonomy" id="32597"/>
    <lineage>
        <taxon>Eukaryota</taxon>
        <taxon>Sar</taxon>
        <taxon>Alveolata</taxon>
        <taxon>Perkinsozoa</taxon>
        <taxon>Perkinsea</taxon>
        <taxon>Perkinsida</taxon>
        <taxon>Perkinsidae</taxon>
        <taxon>Perkinsus</taxon>
    </lineage>
</organism>
<dbReference type="Proteomes" id="UP000553632">
    <property type="component" value="Unassembled WGS sequence"/>
</dbReference>
<keyword evidence="3" id="KW-1185">Reference proteome</keyword>
<protein>
    <submittedName>
        <fullName evidence="2">Uncharacterized protein</fullName>
    </submittedName>
</protein>
<reference evidence="3 4" key="1">
    <citation type="submission" date="2020-04" db="EMBL/GenBank/DDBJ databases">
        <title>Perkinsus olseni comparative genomics.</title>
        <authorList>
            <person name="Bogema D.R."/>
        </authorList>
    </citation>
    <scope>NUCLEOTIDE SEQUENCE [LARGE SCALE GENOMIC DNA]</scope>
    <source>
        <strain evidence="2">ATCC PRA-205</strain>
        <strain evidence="1 3">ATCC PRA-207</strain>
    </source>
</reference>
<evidence type="ECO:0000313" key="4">
    <source>
        <dbReference type="Proteomes" id="UP000574390"/>
    </source>
</evidence>